<organism evidence="4 5">
    <name type="scientific">Boletus edulis BED1</name>
    <dbReference type="NCBI Taxonomy" id="1328754"/>
    <lineage>
        <taxon>Eukaryota</taxon>
        <taxon>Fungi</taxon>
        <taxon>Dikarya</taxon>
        <taxon>Basidiomycota</taxon>
        <taxon>Agaricomycotina</taxon>
        <taxon>Agaricomycetes</taxon>
        <taxon>Agaricomycetidae</taxon>
        <taxon>Boletales</taxon>
        <taxon>Boletineae</taxon>
        <taxon>Boletaceae</taxon>
        <taxon>Boletoideae</taxon>
        <taxon>Boletus</taxon>
    </lineage>
</organism>
<evidence type="ECO:0000256" key="2">
    <source>
        <dbReference type="SAM" id="MobiDB-lite"/>
    </source>
</evidence>
<feature type="region of interest" description="Disordered" evidence="2">
    <location>
        <begin position="96"/>
        <end position="151"/>
    </location>
</feature>
<dbReference type="PROSITE" id="PS50157">
    <property type="entry name" value="ZINC_FINGER_C2H2_2"/>
    <property type="match status" value="1"/>
</dbReference>
<feature type="compositionally biased region" description="Polar residues" evidence="2">
    <location>
        <begin position="33"/>
        <end position="42"/>
    </location>
</feature>
<feature type="region of interest" description="Disordered" evidence="2">
    <location>
        <begin position="28"/>
        <end position="75"/>
    </location>
</feature>
<keyword evidence="1" id="KW-0863">Zinc-finger</keyword>
<accession>A0AAD4GD37</accession>
<dbReference type="InterPro" id="IPR013087">
    <property type="entry name" value="Znf_C2H2_type"/>
</dbReference>
<keyword evidence="1" id="KW-0479">Metal-binding</keyword>
<evidence type="ECO:0000313" key="4">
    <source>
        <dbReference type="EMBL" id="KAF8436288.1"/>
    </source>
</evidence>
<feature type="domain" description="C2H2-type" evidence="3">
    <location>
        <begin position="158"/>
        <end position="185"/>
    </location>
</feature>
<dbReference type="AlphaFoldDB" id="A0AAD4GD37"/>
<evidence type="ECO:0000313" key="5">
    <source>
        <dbReference type="Proteomes" id="UP001194468"/>
    </source>
</evidence>
<feature type="region of interest" description="Disordered" evidence="2">
    <location>
        <begin position="436"/>
        <end position="465"/>
    </location>
</feature>
<gene>
    <name evidence="4" type="ORF">L210DRAFT_2476901</name>
</gene>
<dbReference type="GO" id="GO:0008270">
    <property type="term" value="F:zinc ion binding"/>
    <property type="evidence" value="ECO:0007669"/>
    <property type="project" value="UniProtKB-KW"/>
</dbReference>
<sequence>MSQDAQPHLSLLSLSIAAANAAPIIPAESAPSRSLQGMTTNTTKHRRLSSAGRSRRRLSDARDAATRPLSMLSPTSVQTASASLAALSLSSPVVSHRPVHGAQPIQVPRAASAKGTSEPDPASVDDSHLSVSPPQSHTTIPSNSVNGIKSGRKRGTIFTCESCSKVYRHPSCLIKHRWEHTLQWREASKFVLSKHQQVQLLEAAAILSHLSPSSASLPEDRSLWPSFLSGGLVPPPASVLSNDVGPTSMTTTTTAASQVASASSTDASFPISSSVPASTLLSSCSGSTGPRLHDYPIGGAGIGAQVHPGMLGVPTAPMQVPAQQTTMGTTREDDALNLLALGSASVTSGSWVSSASASASASNPLSSSSSHARAHSHSLSYSHSHSLLVSHASKERERRRSIAYEYGLVSGRYAYKSGSAAYTYAPNSNGGWFLPRSSVRSKSGSSGSRSQSQSPSESRSDDEDEAVFGDVDVGVHLDGHIDVEDRMDGARVRPKVYGSRVCAWKIEDGDGGVTDLSLREDEQEEAQDEKNVKRGAEQTWDGMEMEMEMD</sequence>
<feature type="compositionally biased region" description="Low complexity" evidence="2">
    <location>
        <begin position="436"/>
        <end position="457"/>
    </location>
</feature>
<evidence type="ECO:0000256" key="1">
    <source>
        <dbReference type="PROSITE-ProRule" id="PRU00042"/>
    </source>
</evidence>
<dbReference type="EMBL" id="WHUW01000022">
    <property type="protein sequence ID" value="KAF8436288.1"/>
    <property type="molecule type" value="Genomic_DNA"/>
</dbReference>
<dbReference type="PROSITE" id="PS00028">
    <property type="entry name" value="ZINC_FINGER_C2H2_1"/>
    <property type="match status" value="1"/>
</dbReference>
<name>A0AAD4GD37_BOLED</name>
<reference evidence="4" key="1">
    <citation type="submission" date="2019-10" db="EMBL/GenBank/DDBJ databases">
        <authorList>
            <consortium name="DOE Joint Genome Institute"/>
            <person name="Kuo A."/>
            <person name="Miyauchi S."/>
            <person name="Kiss E."/>
            <person name="Drula E."/>
            <person name="Kohler A."/>
            <person name="Sanchez-Garcia M."/>
            <person name="Andreopoulos B."/>
            <person name="Barry K.W."/>
            <person name="Bonito G."/>
            <person name="Buee M."/>
            <person name="Carver A."/>
            <person name="Chen C."/>
            <person name="Cichocki N."/>
            <person name="Clum A."/>
            <person name="Culley D."/>
            <person name="Crous P.W."/>
            <person name="Fauchery L."/>
            <person name="Girlanda M."/>
            <person name="Hayes R."/>
            <person name="Keri Z."/>
            <person name="LaButti K."/>
            <person name="Lipzen A."/>
            <person name="Lombard V."/>
            <person name="Magnuson J."/>
            <person name="Maillard F."/>
            <person name="Morin E."/>
            <person name="Murat C."/>
            <person name="Nolan M."/>
            <person name="Ohm R."/>
            <person name="Pangilinan J."/>
            <person name="Pereira M."/>
            <person name="Perotto S."/>
            <person name="Peter M."/>
            <person name="Riley R."/>
            <person name="Sitrit Y."/>
            <person name="Stielow B."/>
            <person name="Szollosi G."/>
            <person name="Zifcakova L."/>
            <person name="Stursova M."/>
            <person name="Spatafora J.W."/>
            <person name="Tedersoo L."/>
            <person name="Vaario L.-M."/>
            <person name="Yamada A."/>
            <person name="Yan M."/>
            <person name="Wang P."/>
            <person name="Xu J."/>
            <person name="Bruns T."/>
            <person name="Baldrian P."/>
            <person name="Vilgalys R."/>
            <person name="Henrissat B."/>
            <person name="Grigoriev I.V."/>
            <person name="Hibbett D."/>
            <person name="Nagy L.G."/>
            <person name="Martin F.M."/>
        </authorList>
    </citation>
    <scope>NUCLEOTIDE SEQUENCE</scope>
    <source>
        <strain evidence="4">BED1</strain>
    </source>
</reference>
<keyword evidence="1" id="KW-0862">Zinc</keyword>
<keyword evidence="5" id="KW-1185">Reference proteome</keyword>
<reference evidence="4" key="2">
    <citation type="journal article" date="2020" name="Nat. Commun.">
        <title>Large-scale genome sequencing of mycorrhizal fungi provides insights into the early evolution of symbiotic traits.</title>
        <authorList>
            <person name="Miyauchi S."/>
            <person name="Kiss E."/>
            <person name="Kuo A."/>
            <person name="Drula E."/>
            <person name="Kohler A."/>
            <person name="Sanchez-Garcia M."/>
            <person name="Morin E."/>
            <person name="Andreopoulos B."/>
            <person name="Barry K.W."/>
            <person name="Bonito G."/>
            <person name="Buee M."/>
            <person name="Carver A."/>
            <person name="Chen C."/>
            <person name="Cichocki N."/>
            <person name="Clum A."/>
            <person name="Culley D."/>
            <person name="Crous P.W."/>
            <person name="Fauchery L."/>
            <person name="Girlanda M."/>
            <person name="Hayes R.D."/>
            <person name="Keri Z."/>
            <person name="LaButti K."/>
            <person name="Lipzen A."/>
            <person name="Lombard V."/>
            <person name="Magnuson J."/>
            <person name="Maillard F."/>
            <person name="Murat C."/>
            <person name="Nolan M."/>
            <person name="Ohm R.A."/>
            <person name="Pangilinan J."/>
            <person name="Pereira M.F."/>
            <person name="Perotto S."/>
            <person name="Peter M."/>
            <person name="Pfister S."/>
            <person name="Riley R."/>
            <person name="Sitrit Y."/>
            <person name="Stielow J.B."/>
            <person name="Szollosi G."/>
            <person name="Zifcakova L."/>
            <person name="Stursova M."/>
            <person name="Spatafora J.W."/>
            <person name="Tedersoo L."/>
            <person name="Vaario L.M."/>
            <person name="Yamada A."/>
            <person name="Yan M."/>
            <person name="Wang P."/>
            <person name="Xu J."/>
            <person name="Bruns T."/>
            <person name="Baldrian P."/>
            <person name="Vilgalys R."/>
            <person name="Dunand C."/>
            <person name="Henrissat B."/>
            <person name="Grigoriev I.V."/>
            <person name="Hibbett D."/>
            <person name="Nagy L.G."/>
            <person name="Martin F.M."/>
        </authorList>
    </citation>
    <scope>NUCLEOTIDE SEQUENCE</scope>
    <source>
        <strain evidence="4">BED1</strain>
    </source>
</reference>
<feature type="region of interest" description="Disordered" evidence="2">
    <location>
        <begin position="520"/>
        <end position="550"/>
    </location>
</feature>
<comment type="caution">
    <text evidence="4">The sequence shown here is derived from an EMBL/GenBank/DDBJ whole genome shotgun (WGS) entry which is preliminary data.</text>
</comment>
<protein>
    <recommendedName>
        <fullName evidence="3">C2H2-type domain-containing protein</fullName>
    </recommendedName>
</protein>
<dbReference type="Proteomes" id="UP001194468">
    <property type="component" value="Unassembled WGS sequence"/>
</dbReference>
<feature type="compositionally biased region" description="Polar residues" evidence="2">
    <location>
        <begin position="129"/>
        <end position="147"/>
    </location>
</feature>
<feature type="compositionally biased region" description="Basic residues" evidence="2">
    <location>
        <begin position="43"/>
        <end position="56"/>
    </location>
</feature>
<evidence type="ECO:0000259" key="3">
    <source>
        <dbReference type="PROSITE" id="PS50157"/>
    </source>
</evidence>
<proteinExistence type="predicted"/>